<feature type="binding site" evidence="5">
    <location>
        <position position="113"/>
    </location>
    <ligand>
        <name>S-adenosyl-L-methionine</name>
        <dbReference type="ChEBI" id="CHEBI:59789"/>
    </ligand>
</feature>
<comment type="catalytic activity">
    <reaction evidence="5">
        <text>a 3-demethylubiquinol + S-adenosyl-L-methionine = a ubiquinol + S-adenosyl-L-homocysteine + H(+)</text>
        <dbReference type="Rhea" id="RHEA:44380"/>
        <dbReference type="Rhea" id="RHEA-COMP:9566"/>
        <dbReference type="Rhea" id="RHEA-COMP:10914"/>
        <dbReference type="ChEBI" id="CHEBI:15378"/>
        <dbReference type="ChEBI" id="CHEBI:17976"/>
        <dbReference type="ChEBI" id="CHEBI:57856"/>
        <dbReference type="ChEBI" id="CHEBI:59789"/>
        <dbReference type="ChEBI" id="CHEBI:84422"/>
        <dbReference type="EC" id="2.1.1.64"/>
    </reaction>
</comment>
<dbReference type="GO" id="GO:0010420">
    <property type="term" value="F:polyprenyldihydroxybenzoate methyltransferase activity"/>
    <property type="evidence" value="ECO:0007669"/>
    <property type="project" value="UniProtKB-UniRule"/>
</dbReference>
<keyword evidence="5" id="KW-0999">Mitochondrion inner membrane</keyword>
<dbReference type="GO" id="GO:0061542">
    <property type="term" value="F:3-demethylubiquinol 3-O-methyltransferase activity"/>
    <property type="evidence" value="ECO:0007669"/>
    <property type="project" value="UniProtKB-UniRule"/>
</dbReference>
<dbReference type="GO" id="GO:0031314">
    <property type="term" value="C:extrinsic component of mitochondrial inner membrane"/>
    <property type="evidence" value="ECO:0007669"/>
    <property type="project" value="UniProtKB-UniRule"/>
</dbReference>
<evidence type="ECO:0000256" key="4">
    <source>
        <dbReference type="ARBA" id="ARBA00022691"/>
    </source>
</evidence>
<evidence type="ECO:0000313" key="8">
    <source>
        <dbReference type="Proteomes" id="UP000054248"/>
    </source>
</evidence>
<keyword evidence="3 5" id="KW-0831">Ubiquinone biosynthesis</keyword>
<dbReference type="HOGENOM" id="CLU_042432_1_0_1"/>
<feature type="binding site" evidence="5">
    <location>
        <position position="172"/>
    </location>
    <ligand>
        <name>S-adenosyl-L-methionine</name>
        <dbReference type="ChEBI" id="CHEBI:59789"/>
    </ligand>
</feature>
<dbReference type="GO" id="GO:0032259">
    <property type="term" value="P:methylation"/>
    <property type="evidence" value="ECO:0007669"/>
    <property type="project" value="UniProtKB-KW"/>
</dbReference>
<dbReference type="CDD" id="cd02440">
    <property type="entry name" value="AdoMet_MTases"/>
    <property type="match status" value="1"/>
</dbReference>
<dbReference type="SUPFAM" id="SSF53335">
    <property type="entry name" value="S-adenosyl-L-methionine-dependent methyltransferases"/>
    <property type="match status" value="1"/>
</dbReference>
<feature type="region of interest" description="Disordered" evidence="6">
    <location>
        <begin position="126"/>
        <end position="145"/>
    </location>
</feature>
<comment type="subcellular location">
    <subcellularLocation>
        <location evidence="5">Mitochondrion inner membrane</location>
        <topology evidence="5">Peripheral membrane protein</topology>
        <orientation evidence="5">Matrix side</orientation>
    </subcellularLocation>
</comment>
<feature type="compositionally biased region" description="Polar residues" evidence="6">
    <location>
        <begin position="133"/>
        <end position="142"/>
    </location>
</feature>
<comment type="similarity">
    <text evidence="5">Belongs to the class I-like SAM-binding methyltransferase superfamily. UbiG/COQ3 family.</text>
</comment>
<feature type="binding site" evidence="5">
    <location>
        <position position="173"/>
    </location>
    <ligand>
        <name>Mg(2+)</name>
        <dbReference type="ChEBI" id="CHEBI:18420"/>
    </ligand>
</feature>
<evidence type="ECO:0000256" key="2">
    <source>
        <dbReference type="ARBA" id="ARBA00022679"/>
    </source>
</evidence>
<keyword evidence="8" id="KW-1185">Reference proteome</keyword>
<dbReference type="InterPro" id="IPR010233">
    <property type="entry name" value="UbiG_MeTrfase"/>
</dbReference>
<keyword evidence="2 5" id="KW-0808">Transferase</keyword>
<comment type="subunit">
    <text evidence="5">Component of a multi-subunit COQ enzyme complex, composed of at least COQ3, COQ4, COQ5, COQ6, COQ7 and COQ9.</text>
</comment>
<dbReference type="Pfam" id="PF13489">
    <property type="entry name" value="Methyltransf_23"/>
    <property type="match status" value="1"/>
</dbReference>
<gene>
    <name evidence="5" type="primary">COQ3</name>
    <name evidence="7" type="ORF">M407DRAFT_244297</name>
</gene>
<dbReference type="GO" id="GO:0120537">
    <property type="term" value="F:3-demethylubiquinone 3-O-methyltransferase activity"/>
    <property type="evidence" value="ECO:0007669"/>
    <property type="project" value="RHEA"/>
</dbReference>
<keyword evidence="1 5" id="KW-0489">Methyltransferase</keyword>
<name>A0A0C3KTS6_9AGAM</name>
<keyword evidence="5" id="KW-0460">Magnesium</keyword>
<feature type="binding site" evidence="5">
    <location>
        <position position="176"/>
    </location>
    <ligand>
        <name>Mg(2+)</name>
        <dbReference type="ChEBI" id="CHEBI:18420"/>
    </ligand>
</feature>
<comment type="cofactor">
    <cofactor evidence="5">
        <name>Mg(2+)</name>
        <dbReference type="ChEBI" id="CHEBI:18420"/>
    </cofactor>
</comment>
<keyword evidence="5" id="KW-0472">Membrane</keyword>
<dbReference type="GO" id="GO:0046872">
    <property type="term" value="F:metal ion binding"/>
    <property type="evidence" value="ECO:0007669"/>
    <property type="project" value="UniProtKB-KW"/>
</dbReference>
<feature type="binding site" evidence="5">
    <location>
        <position position="49"/>
    </location>
    <ligand>
        <name>S-adenosyl-L-methionine</name>
        <dbReference type="ChEBI" id="CHEBI:59789"/>
    </ligand>
</feature>
<feature type="binding site" evidence="5">
    <location>
        <position position="92"/>
    </location>
    <ligand>
        <name>S-adenosyl-L-methionine</name>
        <dbReference type="ChEBI" id="CHEBI:59789"/>
    </ligand>
</feature>
<keyword evidence="4 5" id="KW-0949">S-adenosyl-L-methionine</keyword>
<dbReference type="PANTHER" id="PTHR43464:SF19">
    <property type="entry name" value="UBIQUINONE BIOSYNTHESIS O-METHYLTRANSFERASE, MITOCHONDRIAL"/>
    <property type="match status" value="1"/>
</dbReference>
<keyword evidence="5" id="KW-0496">Mitochondrion</keyword>
<dbReference type="HAMAP" id="MF_00472">
    <property type="entry name" value="UbiG"/>
    <property type="match status" value="1"/>
</dbReference>
<keyword evidence="5" id="KW-0479">Metal-binding</keyword>
<evidence type="ECO:0000313" key="7">
    <source>
        <dbReference type="EMBL" id="KIO24853.1"/>
    </source>
</evidence>
<dbReference type="Gene3D" id="3.40.50.150">
    <property type="entry name" value="Vaccinia Virus protein VP39"/>
    <property type="match status" value="1"/>
</dbReference>
<dbReference type="NCBIfam" id="TIGR01983">
    <property type="entry name" value="UbiG"/>
    <property type="match status" value="1"/>
</dbReference>
<dbReference type="AlphaFoldDB" id="A0A0C3KTS6"/>
<organism evidence="7 8">
    <name type="scientific">Tulasnella calospora MUT 4182</name>
    <dbReference type="NCBI Taxonomy" id="1051891"/>
    <lineage>
        <taxon>Eukaryota</taxon>
        <taxon>Fungi</taxon>
        <taxon>Dikarya</taxon>
        <taxon>Basidiomycota</taxon>
        <taxon>Agaricomycotina</taxon>
        <taxon>Agaricomycetes</taxon>
        <taxon>Cantharellales</taxon>
        <taxon>Tulasnellaceae</taxon>
        <taxon>Tulasnella</taxon>
    </lineage>
</organism>
<dbReference type="EC" id="2.1.1.114" evidence="5"/>
<comment type="pathway">
    <text evidence="5">Cofactor biosynthesis; ubiquinone biosynthesis.</text>
</comment>
<evidence type="ECO:0000256" key="1">
    <source>
        <dbReference type="ARBA" id="ARBA00022603"/>
    </source>
</evidence>
<comment type="catalytic activity">
    <reaction evidence="5">
        <text>a 3-demethylubiquinone + S-adenosyl-L-methionine = a ubiquinone + S-adenosyl-L-homocysteine</text>
        <dbReference type="Rhea" id="RHEA:81215"/>
        <dbReference type="Rhea" id="RHEA-COMP:9565"/>
        <dbReference type="Rhea" id="RHEA-COMP:19654"/>
        <dbReference type="ChEBI" id="CHEBI:16389"/>
        <dbReference type="ChEBI" id="CHEBI:57856"/>
        <dbReference type="ChEBI" id="CHEBI:59789"/>
        <dbReference type="ChEBI" id="CHEBI:231825"/>
    </reaction>
</comment>
<reference evidence="8" key="2">
    <citation type="submission" date="2015-01" db="EMBL/GenBank/DDBJ databases">
        <title>Evolutionary Origins and Diversification of the Mycorrhizal Mutualists.</title>
        <authorList>
            <consortium name="DOE Joint Genome Institute"/>
            <consortium name="Mycorrhizal Genomics Consortium"/>
            <person name="Kohler A."/>
            <person name="Kuo A."/>
            <person name="Nagy L.G."/>
            <person name="Floudas D."/>
            <person name="Copeland A."/>
            <person name="Barry K.W."/>
            <person name="Cichocki N."/>
            <person name="Veneault-Fourrey C."/>
            <person name="LaButti K."/>
            <person name="Lindquist E.A."/>
            <person name="Lipzen A."/>
            <person name="Lundell T."/>
            <person name="Morin E."/>
            <person name="Murat C."/>
            <person name="Riley R."/>
            <person name="Ohm R."/>
            <person name="Sun H."/>
            <person name="Tunlid A."/>
            <person name="Henrissat B."/>
            <person name="Grigoriev I.V."/>
            <person name="Hibbett D.S."/>
            <person name="Martin F."/>
        </authorList>
    </citation>
    <scope>NUCLEOTIDE SEQUENCE [LARGE SCALE GENOMIC DNA]</scope>
    <source>
        <strain evidence="8">MUT 4182</strain>
    </source>
</reference>
<comment type="function">
    <text evidence="5">O-methyltransferase required for two non-consecutive steps during ubiquinone biosynthesis. Catalyzes the 2 O-methylation of 3,4-dihydroxy-5-(all-trans-polyprenyl)benzoic acid into 4-hydroxy-3-methoxy-5-(all-trans-polyprenyl)benzoic acid. Also catalyzes the last step of ubiquinone biosynthesis by mediating methylation of 3-demethylubiquinone into ubiquinone. Also able to mediate the methylation of 3-demethylubiquinol into ubiquinol.</text>
</comment>
<dbReference type="Proteomes" id="UP000054248">
    <property type="component" value="Unassembled WGS sequence"/>
</dbReference>
<evidence type="ECO:0000256" key="5">
    <source>
        <dbReference type="HAMAP-Rule" id="MF_03190"/>
    </source>
</evidence>
<sequence length="307" mass="33709">MRISRRLLSAAASASTANPSEIAFFSRLSQQWWDESGEFAFLHRMNPVRVGYIRDKILATIEDEAPTPAQGRETVRALGPRPLAGLDILDVGCGGGLLCESLARLGGRTLGIDASSSNVAIATLHASQDPRLSGSTPSSNERPQPLEYKHTTSEELLASGASRPQFDVVCSMEVLEHVDHPDKFLRSCADLVKPGGHLFLSTISRTPLSQFLTITMAENILGLVSRGTHDHTKYVKPSELVQFFSDELGWIRRPSNGSPGNLPFDQAELRGMAYLPWAGKWILSPRGAPMELDCNYLFWARKPKTPQ</sequence>
<dbReference type="OrthoDB" id="3265906at2759"/>
<feature type="binding site" evidence="5">
    <location>
        <position position="177"/>
    </location>
    <ligand>
        <name>Mg(2+)</name>
        <dbReference type="ChEBI" id="CHEBI:18420"/>
    </ligand>
</feature>
<dbReference type="EMBL" id="KN823053">
    <property type="protein sequence ID" value="KIO24853.1"/>
    <property type="molecule type" value="Genomic_DNA"/>
</dbReference>
<evidence type="ECO:0000256" key="6">
    <source>
        <dbReference type="SAM" id="MobiDB-lite"/>
    </source>
</evidence>
<proteinExistence type="inferred from homology"/>
<dbReference type="InterPro" id="IPR029063">
    <property type="entry name" value="SAM-dependent_MTases_sf"/>
</dbReference>
<dbReference type="EC" id="2.1.1.-" evidence="5"/>
<dbReference type="UniPathway" id="UPA00232"/>
<evidence type="ECO:0000256" key="3">
    <source>
        <dbReference type="ARBA" id="ARBA00022688"/>
    </source>
</evidence>
<dbReference type="STRING" id="1051891.A0A0C3KTS6"/>
<dbReference type="EC" id="2.1.1.64" evidence="5"/>
<dbReference type="PANTHER" id="PTHR43464">
    <property type="entry name" value="METHYLTRANSFERASE"/>
    <property type="match status" value="1"/>
</dbReference>
<accession>A0A0C3KTS6</accession>
<protein>
    <recommendedName>
        <fullName evidence="5">Ubiquinone biosynthesis O-methyltransferase, mitochondrial</fullName>
    </recommendedName>
    <alternativeName>
        <fullName evidence="5">3-demethylubiquinol 3-O-methyltransferase</fullName>
        <ecNumber evidence="5">2.1.1.64</ecNumber>
    </alternativeName>
    <alternativeName>
        <fullName evidence="5">3-demethylubiquinone 3-O-methyltransferase</fullName>
        <ecNumber evidence="5">2.1.1.-</ecNumber>
    </alternativeName>
    <alternativeName>
        <fullName evidence="5">Polyprenyldihydroxybenzoate methyltransferase</fullName>
        <ecNumber evidence="5">2.1.1.114</ecNumber>
    </alternativeName>
</protein>
<comment type="catalytic activity">
    <reaction evidence="5">
        <text>a 3,4-dihydroxy-5-(all-trans-polyprenyl)benzoate + S-adenosyl-L-methionine = a 4-hydroxy-3-methoxy-5-(all-trans-polyprenyl)benzoate + S-adenosyl-L-homocysteine + H(+)</text>
        <dbReference type="Rhea" id="RHEA:44452"/>
        <dbReference type="Rhea" id="RHEA-COMP:10930"/>
        <dbReference type="Rhea" id="RHEA-COMP:10931"/>
        <dbReference type="ChEBI" id="CHEBI:15378"/>
        <dbReference type="ChEBI" id="CHEBI:57856"/>
        <dbReference type="ChEBI" id="CHEBI:59789"/>
        <dbReference type="ChEBI" id="CHEBI:64694"/>
        <dbReference type="ChEBI" id="CHEBI:84443"/>
        <dbReference type="EC" id="2.1.1.114"/>
    </reaction>
</comment>
<reference evidence="7 8" key="1">
    <citation type="submission" date="2014-04" db="EMBL/GenBank/DDBJ databases">
        <authorList>
            <consortium name="DOE Joint Genome Institute"/>
            <person name="Kuo A."/>
            <person name="Girlanda M."/>
            <person name="Perotto S."/>
            <person name="Kohler A."/>
            <person name="Nagy L.G."/>
            <person name="Floudas D."/>
            <person name="Copeland A."/>
            <person name="Barry K.W."/>
            <person name="Cichocki N."/>
            <person name="Veneault-Fourrey C."/>
            <person name="LaButti K."/>
            <person name="Lindquist E.A."/>
            <person name="Lipzen A."/>
            <person name="Lundell T."/>
            <person name="Morin E."/>
            <person name="Murat C."/>
            <person name="Sun H."/>
            <person name="Tunlid A."/>
            <person name="Henrissat B."/>
            <person name="Grigoriev I.V."/>
            <person name="Hibbett D.S."/>
            <person name="Martin F."/>
            <person name="Nordberg H.P."/>
            <person name="Cantor M.N."/>
            <person name="Hua S.X."/>
        </authorList>
    </citation>
    <scope>NUCLEOTIDE SEQUENCE [LARGE SCALE GENOMIC DNA]</scope>
    <source>
        <strain evidence="7 8">MUT 4182</strain>
    </source>
</reference>